<dbReference type="InterPro" id="IPR015943">
    <property type="entry name" value="WD40/YVTN_repeat-like_dom_sf"/>
</dbReference>
<evidence type="ECO:0000256" key="1">
    <source>
        <dbReference type="PROSITE-ProRule" id="PRU00221"/>
    </source>
</evidence>
<reference evidence="2 3" key="1">
    <citation type="submission" date="2019-06" db="EMBL/GenBank/DDBJ databases">
        <title>Streptomyces sporangiiformans sp. nov., a novel actinomycete isolated from soil in Mount Song.</title>
        <authorList>
            <person name="Han L."/>
        </authorList>
    </citation>
    <scope>NUCLEOTIDE SEQUENCE [LARGE SCALE GENOMIC DNA]</scope>
    <source>
        <strain evidence="2 3">NEAU-SSA 1</strain>
    </source>
</reference>
<accession>A0A505DBW2</accession>
<sequence length="258" mass="26728">MDLATKTSAGAVTTIALGPDARTLYATRAPADGRPSNETWDTAHHRRTAVLAALAGSHLAVRPDGGLLVGDNRTAALPGGQVSGRDLVQGDEIGALAFAADGSRLAVGDQAGRVALWDGKLRARAGVLRNVFPELADSTSDARFGDSSEAVRALAVSPDGRTLAVGGESGSLQLWDIATRQPLGDPLTTPGEAIDTVAFSADSGTVYAGSAHVPLQRYTVDTSQAVVRICARVRGAGLTKDQWRTYVPDAPYRRVCGG</sequence>
<dbReference type="Proteomes" id="UP000317378">
    <property type="component" value="Unassembled WGS sequence"/>
</dbReference>
<keyword evidence="1" id="KW-0853">WD repeat</keyword>
<dbReference type="InterPro" id="IPR011047">
    <property type="entry name" value="Quinoprotein_ADH-like_sf"/>
</dbReference>
<evidence type="ECO:0000313" key="2">
    <source>
        <dbReference type="EMBL" id="TPQ19225.1"/>
    </source>
</evidence>
<dbReference type="PROSITE" id="PS50294">
    <property type="entry name" value="WD_REPEATS_REGION"/>
    <property type="match status" value="1"/>
</dbReference>
<dbReference type="Gene3D" id="2.130.10.10">
    <property type="entry name" value="YVTN repeat-like/Quinoprotein amine dehydrogenase"/>
    <property type="match status" value="1"/>
</dbReference>
<dbReference type="InterPro" id="IPR001680">
    <property type="entry name" value="WD40_rpt"/>
</dbReference>
<feature type="repeat" description="WD" evidence="1">
    <location>
        <begin position="144"/>
        <end position="185"/>
    </location>
</feature>
<dbReference type="AlphaFoldDB" id="A0A505DBW2"/>
<dbReference type="PANTHER" id="PTHR19879:SF9">
    <property type="entry name" value="TRANSCRIPTION INITIATION FACTOR TFIID SUBUNIT 5"/>
    <property type="match status" value="1"/>
</dbReference>
<comment type="caution">
    <text evidence="2">The sequence shown here is derived from an EMBL/GenBank/DDBJ whole genome shotgun (WGS) entry which is preliminary data.</text>
</comment>
<evidence type="ECO:0000313" key="3">
    <source>
        <dbReference type="Proteomes" id="UP000317378"/>
    </source>
</evidence>
<dbReference type="SUPFAM" id="SSF50998">
    <property type="entry name" value="Quinoprotein alcohol dehydrogenase-like"/>
    <property type="match status" value="1"/>
</dbReference>
<dbReference type="PROSITE" id="PS50082">
    <property type="entry name" value="WD_REPEATS_2"/>
    <property type="match status" value="1"/>
</dbReference>
<dbReference type="PANTHER" id="PTHR19879">
    <property type="entry name" value="TRANSCRIPTION INITIATION FACTOR TFIID"/>
    <property type="match status" value="1"/>
</dbReference>
<protein>
    <submittedName>
        <fullName evidence="2">Uncharacterized protein</fullName>
    </submittedName>
</protein>
<dbReference type="Pfam" id="PF00400">
    <property type="entry name" value="WD40"/>
    <property type="match status" value="1"/>
</dbReference>
<dbReference type="SMART" id="SM00320">
    <property type="entry name" value="WD40"/>
    <property type="match status" value="2"/>
</dbReference>
<dbReference type="EMBL" id="VCHX02000163">
    <property type="protein sequence ID" value="TPQ19225.1"/>
    <property type="molecule type" value="Genomic_DNA"/>
</dbReference>
<keyword evidence="3" id="KW-1185">Reference proteome</keyword>
<dbReference type="OrthoDB" id="4322999at2"/>
<gene>
    <name evidence="2" type="ORF">FGD71_027185</name>
</gene>
<proteinExistence type="predicted"/>
<name>A0A505DBW2_9ACTN</name>
<organism evidence="2 3">
    <name type="scientific">Streptomyces sporangiiformans</name>
    <dbReference type="NCBI Taxonomy" id="2315329"/>
    <lineage>
        <taxon>Bacteria</taxon>
        <taxon>Bacillati</taxon>
        <taxon>Actinomycetota</taxon>
        <taxon>Actinomycetes</taxon>
        <taxon>Kitasatosporales</taxon>
        <taxon>Streptomycetaceae</taxon>
        <taxon>Streptomyces</taxon>
    </lineage>
</organism>